<gene>
    <name evidence="2" type="ORF">SHERM_09125</name>
</gene>
<accession>A0A9N7P1H7</accession>
<feature type="non-terminal residue" evidence="2">
    <location>
        <position position="1"/>
    </location>
</feature>
<feature type="non-terminal residue" evidence="2">
    <location>
        <position position="127"/>
    </location>
</feature>
<organism evidence="2 3">
    <name type="scientific">Striga hermonthica</name>
    <name type="common">Purple witchweed</name>
    <name type="synonym">Buchnera hermonthica</name>
    <dbReference type="NCBI Taxonomy" id="68872"/>
    <lineage>
        <taxon>Eukaryota</taxon>
        <taxon>Viridiplantae</taxon>
        <taxon>Streptophyta</taxon>
        <taxon>Embryophyta</taxon>
        <taxon>Tracheophyta</taxon>
        <taxon>Spermatophyta</taxon>
        <taxon>Magnoliopsida</taxon>
        <taxon>eudicotyledons</taxon>
        <taxon>Gunneridae</taxon>
        <taxon>Pentapetalae</taxon>
        <taxon>asterids</taxon>
        <taxon>lamiids</taxon>
        <taxon>Lamiales</taxon>
        <taxon>Orobanchaceae</taxon>
        <taxon>Buchnereae</taxon>
        <taxon>Striga</taxon>
    </lineage>
</organism>
<dbReference type="Proteomes" id="UP001153555">
    <property type="component" value="Unassembled WGS sequence"/>
</dbReference>
<feature type="domain" description="Tf2-1-like SH3-like" evidence="1">
    <location>
        <begin position="80"/>
        <end position="121"/>
    </location>
</feature>
<dbReference type="Pfam" id="PF24626">
    <property type="entry name" value="SH3_Tf2-1"/>
    <property type="match status" value="1"/>
</dbReference>
<dbReference type="PANTHER" id="PTHR46148:SF60">
    <property type="entry name" value="CHROMO DOMAIN-CONTAINING PROTEIN"/>
    <property type="match status" value="1"/>
</dbReference>
<keyword evidence="3" id="KW-1185">Reference proteome</keyword>
<dbReference type="PANTHER" id="PTHR46148">
    <property type="entry name" value="CHROMO DOMAIN-CONTAINING PROTEIN"/>
    <property type="match status" value="1"/>
</dbReference>
<evidence type="ECO:0000259" key="1">
    <source>
        <dbReference type="Pfam" id="PF24626"/>
    </source>
</evidence>
<proteinExistence type="predicted"/>
<evidence type="ECO:0000313" key="3">
    <source>
        <dbReference type="Proteomes" id="UP001153555"/>
    </source>
</evidence>
<protein>
    <recommendedName>
        <fullName evidence="1">Tf2-1-like SH3-like domain-containing protein</fullName>
    </recommendedName>
</protein>
<evidence type="ECO:0000313" key="2">
    <source>
        <dbReference type="EMBL" id="CAA0843350.1"/>
    </source>
</evidence>
<reference evidence="2" key="1">
    <citation type="submission" date="2019-12" db="EMBL/GenBank/DDBJ databases">
        <authorList>
            <person name="Scholes J."/>
        </authorList>
    </citation>
    <scope>NUCLEOTIDE SEQUENCE</scope>
</reference>
<sequence length="127" mass="14592">FVQPLELVVKVEARYHVFHYGTTQIERGARCGLGSCGPTSEVDPLFTVRMTITMEQIASIYIRGITRFHEVAETIVSDRNPHFIGSFEILDRVDEVVYRLALPPEFSVVRNVFHESMLRNYMHDPGH</sequence>
<dbReference type="EMBL" id="CACSLK010035018">
    <property type="protein sequence ID" value="CAA0843350.1"/>
    <property type="molecule type" value="Genomic_DNA"/>
</dbReference>
<name>A0A9N7P1H7_STRHE</name>
<dbReference type="OrthoDB" id="909526at2759"/>
<dbReference type="AlphaFoldDB" id="A0A9N7P1H7"/>
<dbReference type="InterPro" id="IPR056924">
    <property type="entry name" value="SH3_Tf2-1"/>
</dbReference>
<comment type="caution">
    <text evidence="2">The sequence shown here is derived from an EMBL/GenBank/DDBJ whole genome shotgun (WGS) entry which is preliminary data.</text>
</comment>